<dbReference type="Pfam" id="PF06114">
    <property type="entry name" value="Peptidase_M78"/>
    <property type="match status" value="1"/>
</dbReference>
<keyword evidence="3" id="KW-1185">Reference proteome</keyword>
<name>A0ABX7XFY1_9FLAO</name>
<dbReference type="PANTHER" id="PTHR43236:SF2">
    <property type="entry name" value="BLL0069 PROTEIN"/>
    <property type="match status" value="1"/>
</dbReference>
<dbReference type="Gene3D" id="1.10.10.2910">
    <property type="match status" value="1"/>
</dbReference>
<reference evidence="3" key="2">
    <citation type="submission" date="2021-04" db="EMBL/GenBank/DDBJ databases">
        <title>Taxonomy of Flavobacteriaceae bacterium ZY171143.</title>
        <authorList>
            <person name="Li F."/>
        </authorList>
    </citation>
    <scope>NUCLEOTIDE SEQUENCE [LARGE SCALE GENOMIC DNA]</scope>
    <source>
        <strain evidence="3">ZY171143</strain>
    </source>
</reference>
<feature type="domain" description="IrrE N-terminal-like" evidence="1">
    <location>
        <begin position="63"/>
        <end position="170"/>
    </location>
</feature>
<evidence type="ECO:0000313" key="3">
    <source>
        <dbReference type="Proteomes" id="UP000672011"/>
    </source>
</evidence>
<dbReference type="InterPro" id="IPR010359">
    <property type="entry name" value="IrrE_HExxH"/>
</dbReference>
<dbReference type="RefSeq" id="WP_230477506.1">
    <property type="nucleotide sequence ID" value="NZ_CP072842.1"/>
</dbReference>
<accession>A0ABX7XFY1</accession>
<dbReference type="PANTHER" id="PTHR43236">
    <property type="entry name" value="ANTITOXIN HIGA1"/>
    <property type="match status" value="1"/>
</dbReference>
<dbReference type="EMBL" id="CP072842">
    <property type="protein sequence ID" value="QTV06746.1"/>
    <property type="molecule type" value="Genomic_DNA"/>
</dbReference>
<sequence>MAISKEVSNATKQFIINNEQFFNEAPVIIDDIISHFNIQKKEYAFEDDISGVLIIDKSKDKFTIGINKQGTDQRKNFTIAHELGHFVLHNNDMSNTFVDNIFFRKKADGYTSKEEKIEKEANYFAANILMPEHLVKKEIANLENDWFEDDAVAELAKKFNVSSSAMMYRLINLKLI</sequence>
<dbReference type="Proteomes" id="UP000672011">
    <property type="component" value="Chromosome"/>
</dbReference>
<reference evidence="2 3" key="1">
    <citation type="journal article" date="2021" name="Int. J. Syst. Evol. Microbiol.">
        <title>Faecalibacter bovis sp. nov., isolated from cow faeces.</title>
        <authorList>
            <person name="Li F."/>
            <person name="Zhao W."/>
            <person name="Hong Q."/>
            <person name="Shao Q."/>
            <person name="Song J."/>
            <person name="Yang S."/>
        </authorList>
    </citation>
    <scope>NUCLEOTIDE SEQUENCE [LARGE SCALE GENOMIC DNA]</scope>
    <source>
        <strain evidence="2 3">ZY171143</strain>
    </source>
</reference>
<proteinExistence type="predicted"/>
<protein>
    <submittedName>
        <fullName evidence="2">ImmA/IrrE family metallo-endopeptidase</fullName>
    </submittedName>
</protein>
<dbReference type="InterPro" id="IPR052345">
    <property type="entry name" value="Rad_response_metalloprotease"/>
</dbReference>
<gene>
    <name evidence="2" type="ORF">J9309_05375</name>
</gene>
<organism evidence="2 3">
    <name type="scientific">Faecalibacter bovis</name>
    <dbReference type="NCBI Taxonomy" id="2898187"/>
    <lineage>
        <taxon>Bacteria</taxon>
        <taxon>Pseudomonadati</taxon>
        <taxon>Bacteroidota</taxon>
        <taxon>Flavobacteriia</taxon>
        <taxon>Flavobacteriales</taxon>
        <taxon>Weeksellaceae</taxon>
        <taxon>Faecalibacter</taxon>
    </lineage>
</organism>
<evidence type="ECO:0000259" key="1">
    <source>
        <dbReference type="Pfam" id="PF06114"/>
    </source>
</evidence>
<evidence type="ECO:0000313" key="2">
    <source>
        <dbReference type="EMBL" id="QTV06746.1"/>
    </source>
</evidence>